<keyword evidence="9" id="KW-1185">Reference proteome</keyword>
<feature type="signal peptide" evidence="7">
    <location>
        <begin position="1"/>
        <end position="25"/>
    </location>
</feature>
<dbReference type="EMBL" id="CP102294">
    <property type="protein sequence ID" value="UWN58070.1"/>
    <property type="molecule type" value="Genomic_DNA"/>
</dbReference>
<keyword evidence="4" id="KW-0812">Transmembrane</keyword>
<evidence type="ECO:0000256" key="7">
    <source>
        <dbReference type="SAM" id="SignalP"/>
    </source>
</evidence>
<dbReference type="PANTHER" id="PTHR30069">
    <property type="entry name" value="TONB-DEPENDENT OUTER MEMBRANE RECEPTOR"/>
    <property type="match status" value="1"/>
</dbReference>
<evidence type="ECO:0000256" key="6">
    <source>
        <dbReference type="ARBA" id="ARBA00023237"/>
    </source>
</evidence>
<dbReference type="Gene3D" id="2.40.170.20">
    <property type="entry name" value="TonB-dependent receptor, beta-barrel domain"/>
    <property type="match status" value="1"/>
</dbReference>
<evidence type="ECO:0000256" key="1">
    <source>
        <dbReference type="ARBA" id="ARBA00004571"/>
    </source>
</evidence>
<evidence type="ECO:0000256" key="2">
    <source>
        <dbReference type="ARBA" id="ARBA00022448"/>
    </source>
</evidence>
<keyword evidence="2" id="KW-0813">Transport</keyword>
<keyword evidence="7" id="KW-0732">Signal</keyword>
<organism evidence="8 9">
    <name type="scientific">Alistipes ihumii AP11</name>
    <dbReference type="NCBI Taxonomy" id="1211813"/>
    <lineage>
        <taxon>Bacteria</taxon>
        <taxon>Pseudomonadati</taxon>
        <taxon>Bacteroidota</taxon>
        <taxon>Bacteroidia</taxon>
        <taxon>Bacteroidales</taxon>
        <taxon>Rikenellaceae</taxon>
        <taxon>Alistipes</taxon>
    </lineage>
</organism>
<keyword evidence="6" id="KW-0998">Cell outer membrane</keyword>
<name>A0ABY5V1H3_9BACT</name>
<accession>A0ABY5V1H3</accession>
<sequence>MKTILSLVALLAATAGLRGQGGASADDSGPAPDALREWSVEETDALLSGLLAAYDDSWEALSRFRFSFVRYAPRGYDRSRSRFLLAGVDLADPATGAVRWGAMTALREARVSGSVWGGVLPGTFALGAEAGLGEFEADPAADVRGGRFGWMFAERRFRYGLRVGGSTGLMRGGWAVSTAVSRRWGHDARIRGVYSDDWTVYAAVAKRWGERHSLTASFVEAPSERGLRSATVAEAFSLTGDPLYNPAWGVQRGRTRSSRVSVDRCPLALLTWRFDPPDSPWRLTTTLAGAWGHSSLSSSDWYDASSPQPDYYRYLPGFLDNPEAAETVREAWTGGDPLVTQIDWEELYRANDLRGDSSAAYVVASDVSRRKSVQLVSSFAYDPSTWVSLTGGLRGHAGRTTCFRRLDDLLGAAYLTDIDPYLIDDRYFGDRLQNDLRRPGRRVAEGEAYGYFYDLDYMRLECWLLVRLRRRNRPRWSGYAGLQAARIGFSRNGRYEKELYAGRASFGRSEPLRFTDWTVKAGVGYRFSPRHGLALDLACGRRAPLAGDAFVSPRYRNETVPGVGQERFLSGELGYRLDAGSVSLTLSLYGTLCSDGTQVRRYYDDLASVYSDMMLSEIGRLYAGAELGAEFRLASRLALRVAAAESRAVYRSDPVVVIRSDKDGHVISDRSRTLLRGLDLGGSPRRVAAAELRYEGAGMWTLSASAAYAGEHYVSPSPLYRMRRVWDRAASPEAVGTLTGQERFPGAATVGLFASKTFRLGARYLSLSGSVDNLFDDRRIVHSGYESMRLRKIGSGAGAGVEPFGSKYLYAYGRTCYLTLNFRF</sequence>
<dbReference type="Proteomes" id="UP001059295">
    <property type="component" value="Chromosome"/>
</dbReference>
<dbReference type="SUPFAM" id="SSF56935">
    <property type="entry name" value="Porins"/>
    <property type="match status" value="1"/>
</dbReference>
<evidence type="ECO:0000313" key="9">
    <source>
        <dbReference type="Proteomes" id="UP001059295"/>
    </source>
</evidence>
<keyword evidence="8" id="KW-0675">Receptor</keyword>
<dbReference type="InterPro" id="IPR036942">
    <property type="entry name" value="Beta-barrel_TonB_sf"/>
</dbReference>
<evidence type="ECO:0000256" key="5">
    <source>
        <dbReference type="ARBA" id="ARBA00023136"/>
    </source>
</evidence>
<gene>
    <name evidence="8" type="ORF">NQ491_04660</name>
</gene>
<evidence type="ECO:0000313" key="8">
    <source>
        <dbReference type="EMBL" id="UWN58070.1"/>
    </source>
</evidence>
<dbReference type="GeneID" id="82891000"/>
<feature type="chain" id="PRO_5046250544" evidence="7">
    <location>
        <begin position="26"/>
        <end position="824"/>
    </location>
</feature>
<proteinExistence type="predicted"/>
<keyword evidence="5" id="KW-0472">Membrane</keyword>
<evidence type="ECO:0000256" key="4">
    <source>
        <dbReference type="ARBA" id="ARBA00022692"/>
    </source>
</evidence>
<dbReference type="InterPro" id="IPR039426">
    <property type="entry name" value="TonB-dep_rcpt-like"/>
</dbReference>
<dbReference type="PANTHER" id="PTHR30069:SF27">
    <property type="entry name" value="BLL4766 PROTEIN"/>
    <property type="match status" value="1"/>
</dbReference>
<comment type="subcellular location">
    <subcellularLocation>
        <location evidence="1">Cell outer membrane</location>
        <topology evidence="1">Multi-pass membrane protein</topology>
    </subcellularLocation>
</comment>
<keyword evidence="3" id="KW-1134">Transmembrane beta strand</keyword>
<evidence type="ECO:0000256" key="3">
    <source>
        <dbReference type="ARBA" id="ARBA00022452"/>
    </source>
</evidence>
<dbReference type="RefSeq" id="WP_019246428.1">
    <property type="nucleotide sequence ID" value="NZ_CAPH01000017.1"/>
</dbReference>
<protein>
    <submittedName>
        <fullName evidence="8">TonB-dependent receptor</fullName>
    </submittedName>
</protein>
<reference evidence="8" key="1">
    <citation type="journal article" date="2022" name="Cell">
        <title>Design, construction, and in vivo augmentation of a complex gut microbiome.</title>
        <authorList>
            <person name="Cheng A.G."/>
            <person name="Ho P.Y."/>
            <person name="Aranda-Diaz A."/>
            <person name="Jain S."/>
            <person name="Yu F.B."/>
            <person name="Meng X."/>
            <person name="Wang M."/>
            <person name="Iakiviak M."/>
            <person name="Nagashima K."/>
            <person name="Zhao A."/>
            <person name="Murugkar P."/>
            <person name="Patil A."/>
            <person name="Atabakhsh K."/>
            <person name="Weakley A."/>
            <person name="Yan J."/>
            <person name="Brumbaugh A.R."/>
            <person name="Higginbottom S."/>
            <person name="Dimas A."/>
            <person name="Shiver A.L."/>
            <person name="Deutschbauer A."/>
            <person name="Neff N."/>
            <person name="Sonnenburg J.L."/>
            <person name="Huang K.C."/>
            <person name="Fischbach M.A."/>
        </authorList>
    </citation>
    <scope>NUCLEOTIDE SEQUENCE</scope>
    <source>
        <strain evidence="8">AP11</strain>
    </source>
</reference>